<protein>
    <submittedName>
        <fullName evidence="2">Uncharacterized protein</fullName>
    </submittedName>
</protein>
<feature type="compositionally biased region" description="Polar residues" evidence="1">
    <location>
        <begin position="238"/>
        <end position="254"/>
    </location>
</feature>
<keyword evidence="3" id="KW-1185">Reference proteome</keyword>
<gene>
    <name evidence="2" type="ORF">B0J11DRAFT_156067</name>
</gene>
<reference evidence="2" key="1">
    <citation type="journal article" date="2021" name="Nat. Commun.">
        <title>Genetic determinants of endophytism in the Arabidopsis root mycobiome.</title>
        <authorList>
            <person name="Mesny F."/>
            <person name="Miyauchi S."/>
            <person name="Thiergart T."/>
            <person name="Pickel B."/>
            <person name="Atanasova L."/>
            <person name="Karlsson M."/>
            <person name="Huettel B."/>
            <person name="Barry K.W."/>
            <person name="Haridas S."/>
            <person name="Chen C."/>
            <person name="Bauer D."/>
            <person name="Andreopoulos W."/>
            <person name="Pangilinan J."/>
            <person name="LaButti K."/>
            <person name="Riley R."/>
            <person name="Lipzen A."/>
            <person name="Clum A."/>
            <person name="Drula E."/>
            <person name="Henrissat B."/>
            <person name="Kohler A."/>
            <person name="Grigoriev I.V."/>
            <person name="Martin F.M."/>
            <person name="Hacquard S."/>
        </authorList>
    </citation>
    <scope>NUCLEOTIDE SEQUENCE</scope>
    <source>
        <strain evidence="2">MPI-CAGE-CH-0243</strain>
    </source>
</reference>
<comment type="caution">
    <text evidence="2">The sequence shown here is derived from an EMBL/GenBank/DDBJ whole genome shotgun (WGS) entry which is preliminary data.</text>
</comment>
<organism evidence="2 3">
    <name type="scientific">Dendryphion nanum</name>
    <dbReference type="NCBI Taxonomy" id="256645"/>
    <lineage>
        <taxon>Eukaryota</taxon>
        <taxon>Fungi</taxon>
        <taxon>Dikarya</taxon>
        <taxon>Ascomycota</taxon>
        <taxon>Pezizomycotina</taxon>
        <taxon>Dothideomycetes</taxon>
        <taxon>Pleosporomycetidae</taxon>
        <taxon>Pleosporales</taxon>
        <taxon>Torulaceae</taxon>
        <taxon>Dendryphion</taxon>
    </lineage>
</organism>
<evidence type="ECO:0000256" key="1">
    <source>
        <dbReference type="SAM" id="MobiDB-lite"/>
    </source>
</evidence>
<proteinExistence type="predicted"/>
<dbReference type="EMBL" id="JAGMWT010000002">
    <property type="protein sequence ID" value="KAH7135255.1"/>
    <property type="molecule type" value="Genomic_DNA"/>
</dbReference>
<accession>A0A9P9EBD2</accession>
<dbReference type="Proteomes" id="UP000700596">
    <property type="component" value="Unassembled WGS sequence"/>
</dbReference>
<feature type="compositionally biased region" description="Basic residues" evidence="1">
    <location>
        <begin position="277"/>
        <end position="286"/>
    </location>
</feature>
<feature type="region of interest" description="Disordered" evidence="1">
    <location>
        <begin position="161"/>
        <end position="300"/>
    </location>
</feature>
<feature type="compositionally biased region" description="Basic and acidic residues" evidence="1">
    <location>
        <begin position="255"/>
        <end position="276"/>
    </location>
</feature>
<feature type="compositionally biased region" description="Basic and acidic residues" evidence="1">
    <location>
        <begin position="219"/>
        <end position="232"/>
    </location>
</feature>
<feature type="region of interest" description="Disordered" evidence="1">
    <location>
        <begin position="62"/>
        <end position="90"/>
    </location>
</feature>
<dbReference type="AlphaFoldDB" id="A0A9P9EBD2"/>
<sequence>MDDVTDVSSVSFVDDGLDFNTRAPTASSWSIGKWADAIEDSASIAGHAISYFDDGADLLPSSGTVPGFGNPDPKFYEQPQRKKRSTNYHDGLRKAVTGDIKDTLKQIKKAGKIQPMKVRRGKTYTLDMVEKSEKPPGVKIKLPKRQPTFVVHGEEGRVVVVDNEGDVIDSGPTRLLPPPPPRRKTDQAVVIRSTKDEAKENGRDERLQDVMNGPIPNRDSPEDKSKQHDNQKRKSNSKQDSPTQPADNPWTTYLETHDATSDYKAPRVEKAPDTPKREKKGRRSRSKRDSKSNGKDKFEK</sequence>
<evidence type="ECO:0000313" key="2">
    <source>
        <dbReference type="EMBL" id="KAH7135255.1"/>
    </source>
</evidence>
<evidence type="ECO:0000313" key="3">
    <source>
        <dbReference type="Proteomes" id="UP000700596"/>
    </source>
</evidence>
<feature type="compositionally biased region" description="Basic and acidic residues" evidence="1">
    <location>
        <begin position="193"/>
        <end position="208"/>
    </location>
</feature>
<name>A0A9P9EBD2_9PLEO</name>
<feature type="compositionally biased region" description="Basic and acidic residues" evidence="1">
    <location>
        <begin position="287"/>
        <end position="300"/>
    </location>
</feature>